<reference evidence="2" key="1">
    <citation type="submission" date="2020-04" db="EMBL/GenBank/DDBJ databases">
        <authorList>
            <person name="Zhang T."/>
        </authorList>
    </citation>
    <scope>NUCLEOTIDE SEQUENCE</scope>
    <source>
        <strain evidence="2">HKST-UBA13</strain>
    </source>
</reference>
<dbReference type="EMBL" id="JAGQLJ010000153">
    <property type="protein sequence ID" value="MCA9381657.1"/>
    <property type="molecule type" value="Genomic_DNA"/>
</dbReference>
<dbReference type="CDD" id="cd02976">
    <property type="entry name" value="NrdH"/>
    <property type="match status" value="1"/>
</dbReference>
<gene>
    <name evidence="2" type="ORF">KC678_05305</name>
</gene>
<dbReference type="SUPFAM" id="SSF52833">
    <property type="entry name" value="Thioredoxin-like"/>
    <property type="match status" value="1"/>
</dbReference>
<dbReference type="AlphaFoldDB" id="A0A955RH43"/>
<organism evidence="2 3">
    <name type="scientific">Candidatus Dojkabacteria bacterium</name>
    <dbReference type="NCBI Taxonomy" id="2099670"/>
    <lineage>
        <taxon>Bacteria</taxon>
        <taxon>Candidatus Dojkabacteria</taxon>
    </lineage>
</organism>
<reference evidence="2" key="2">
    <citation type="journal article" date="2021" name="Microbiome">
        <title>Successional dynamics and alternative stable states in a saline activated sludge microbial community over 9 years.</title>
        <authorList>
            <person name="Wang Y."/>
            <person name="Ye J."/>
            <person name="Ju F."/>
            <person name="Liu L."/>
            <person name="Boyd J.A."/>
            <person name="Deng Y."/>
            <person name="Parks D.H."/>
            <person name="Jiang X."/>
            <person name="Yin X."/>
            <person name="Woodcroft B.J."/>
            <person name="Tyson G.W."/>
            <person name="Hugenholtz P."/>
            <person name="Polz M.F."/>
            <person name="Zhang T."/>
        </authorList>
    </citation>
    <scope>NUCLEOTIDE SEQUENCE</scope>
    <source>
        <strain evidence="2">HKST-UBA13</strain>
    </source>
</reference>
<evidence type="ECO:0000259" key="1">
    <source>
        <dbReference type="Pfam" id="PF00462"/>
    </source>
</evidence>
<dbReference type="PANTHER" id="PTHR34386">
    <property type="entry name" value="GLUTAREDOXIN"/>
    <property type="match status" value="1"/>
</dbReference>
<accession>A0A955RH43</accession>
<dbReference type="Proteomes" id="UP000775877">
    <property type="component" value="Unassembled WGS sequence"/>
</dbReference>
<dbReference type="GO" id="GO:0045454">
    <property type="term" value="P:cell redox homeostasis"/>
    <property type="evidence" value="ECO:0007669"/>
    <property type="project" value="TreeGrafter"/>
</dbReference>
<feature type="domain" description="Glutaredoxin" evidence="1">
    <location>
        <begin position="5"/>
        <end position="64"/>
    </location>
</feature>
<dbReference type="InterPro" id="IPR051548">
    <property type="entry name" value="Grx-like_ET"/>
</dbReference>
<sequence>MNKKVRLYGADWCSDCIRAKVFLENHNIDFEYIDVDQDEKANQYVVEVNPNKNRTIPVIEIEGREDRLIEPTNAELKRFFEI</sequence>
<dbReference type="InterPro" id="IPR002109">
    <property type="entry name" value="Glutaredoxin"/>
</dbReference>
<dbReference type="Pfam" id="PF00462">
    <property type="entry name" value="Glutaredoxin"/>
    <property type="match status" value="1"/>
</dbReference>
<dbReference type="Gene3D" id="3.40.30.10">
    <property type="entry name" value="Glutaredoxin"/>
    <property type="match status" value="1"/>
</dbReference>
<dbReference type="PANTHER" id="PTHR34386:SF1">
    <property type="entry name" value="GLUTAREDOXIN-LIKE PROTEIN NRDH"/>
    <property type="match status" value="1"/>
</dbReference>
<evidence type="ECO:0000313" key="3">
    <source>
        <dbReference type="Proteomes" id="UP000775877"/>
    </source>
</evidence>
<dbReference type="PROSITE" id="PS51354">
    <property type="entry name" value="GLUTAREDOXIN_2"/>
    <property type="match status" value="1"/>
</dbReference>
<dbReference type="InterPro" id="IPR036249">
    <property type="entry name" value="Thioredoxin-like_sf"/>
</dbReference>
<evidence type="ECO:0000313" key="2">
    <source>
        <dbReference type="EMBL" id="MCA9381657.1"/>
    </source>
</evidence>
<dbReference type="GO" id="GO:0009055">
    <property type="term" value="F:electron transfer activity"/>
    <property type="evidence" value="ECO:0007669"/>
    <property type="project" value="TreeGrafter"/>
</dbReference>
<proteinExistence type="predicted"/>
<protein>
    <submittedName>
        <fullName evidence="2">Glutaredoxin family protein</fullName>
    </submittedName>
</protein>
<name>A0A955RH43_9BACT</name>
<comment type="caution">
    <text evidence="2">The sequence shown here is derived from an EMBL/GenBank/DDBJ whole genome shotgun (WGS) entry which is preliminary data.</text>
</comment>